<dbReference type="Gene3D" id="3.30.40.10">
    <property type="entry name" value="Zinc/RING finger domain, C3HC4 (zinc finger)"/>
    <property type="match status" value="1"/>
</dbReference>
<evidence type="ECO:0000256" key="3">
    <source>
        <dbReference type="PROSITE-ProRule" id="PRU00175"/>
    </source>
</evidence>
<organism evidence="7">
    <name type="scientific">Anisakis simplex</name>
    <name type="common">Herring worm</name>
    <dbReference type="NCBI Taxonomy" id="6269"/>
    <lineage>
        <taxon>Eukaryota</taxon>
        <taxon>Metazoa</taxon>
        <taxon>Ecdysozoa</taxon>
        <taxon>Nematoda</taxon>
        <taxon>Chromadorea</taxon>
        <taxon>Rhabditida</taxon>
        <taxon>Spirurina</taxon>
        <taxon>Ascaridomorpha</taxon>
        <taxon>Ascaridoidea</taxon>
        <taxon>Anisakidae</taxon>
        <taxon>Anisakis</taxon>
        <taxon>Anisakis simplex complex</taxon>
    </lineage>
</organism>
<keyword evidence="2" id="KW-0862">Zinc</keyword>
<dbReference type="WBParaSite" id="ASIM_0001013701-mRNA-1">
    <property type="protein sequence ID" value="ASIM_0001013701-mRNA-1"/>
    <property type="gene ID" value="ASIM_0001013701"/>
</dbReference>
<dbReference type="AlphaFoldDB" id="A0A0M3JR10"/>
<evidence type="ECO:0000313" key="5">
    <source>
        <dbReference type="EMBL" id="VDK41937.1"/>
    </source>
</evidence>
<keyword evidence="1 3" id="KW-0863">Zinc-finger</keyword>
<dbReference type="InterPro" id="IPR001841">
    <property type="entry name" value="Znf_RING"/>
</dbReference>
<dbReference type="GO" id="GO:0008270">
    <property type="term" value="F:zinc ion binding"/>
    <property type="evidence" value="ECO:0007669"/>
    <property type="project" value="UniProtKB-KW"/>
</dbReference>
<dbReference type="Pfam" id="PF13639">
    <property type="entry name" value="zf-RING_2"/>
    <property type="match status" value="1"/>
</dbReference>
<dbReference type="PROSITE" id="PS50089">
    <property type="entry name" value="ZF_RING_2"/>
    <property type="match status" value="1"/>
</dbReference>
<accession>A0A0M3JR10</accession>
<dbReference type="InterPro" id="IPR013083">
    <property type="entry name" value="Znf_RING/FYVE/PHD"/>
</dbReference>
<dbReference type="SUPFAM" id="SSF57850">
    <property type="entry name" value="RING/U-box"/>
    <property type="match status" value="1"/>
</dbReference>
<feature type="domain" description="RING-type" evidence="4">
    <location>
        <begin position="630"/>
        <end position="674"/>
    </location>
</feature>
<sequence length="692" mass="77962">MCSNSGRQLSLPPKDNLCVVPVKKADDLSTKYGINDEKNAVVNNVKKRVKKTRSRPLSIEFPVHNKNGLTRIDCSYVNNGQADDGNHCDGNHITSVMDYSTDKFPRTVSTLADQQKLDEILPLMKNIFREFLLNIGSNVSNLEQLKEFLSMTEICDDEEKVLNELINDGYLLQLIERSELFDIAFSGTQVILTSKKNDSESLIKKRNIFENLLLTGSSDIGYADQMNKMDNENSDLQFHGIPMNSASADLLTVVDSFFAFVRELWAVEWCYLVVFYVIARSMVNYDVWSGESLEHDVIRSVAPFKDILVQHLKQQLEERDKEFTRMKEQAAALIVETNKIIVEKEILEKRLIDMENRAKYHRNHHLMQSGSDQTCLSFEREKIVERELSEIRNENAAYKRLLVADHSRLKKAYKELLELRLGKAKSLAIRRIEQAKSGFAHANILYNRCASSEVKKDIEQVMNQWKQIGVDYEEWLTNLDKLAGAQKVLIDEDKDFDELPLLTPPNHIPSAPSLPSSLIDWLSSSNLTFPNFIPRNGNTEDASDCAAASSQNASTALSPSLGSDLCRGGLFGAIGQRKVSKSSAFSDNRIKTHVAPCIQAESSSSKAPWATTSSSHVECNRPVSVDHHECKICLNAMTVGEKMLKCPNSGCNEPYHKECVLIWVKSDSTCPNCRGLWRDPTEFPTLPSALPT</sequence>
<evidence type="ECO:0000256" key="2">
    <source>
        <dbReference type="ARBA" id="ARBA00022833"/>
    </source>
</evidence>
<evidence type="ECO:0000259" key="4">
    <source>
        <dbReference type="PROSITE" id="PS50089"/>
    </source>
</evidence>
<keyword evidence="6" id="KW-1185">Reference proteome</keyword>
<evidence type="ECO:0000313" key="6">
    <source>
        <dbReference type="Proteomes" id="UP000267096"/>
    </source>
</evidence>
<dbReference type="OrthoDB" id="8062037at2759"/>
<reference evidence="7" key="1">
    <citation type="submission" date="2017-02" db="UniProtKB">
        <authorList>
            <consortium name="WormBaseParasite"/>
        </authorList>
    </citation>
    <scope>IDENTIFICATION</scope>
</reference>
<protein>
    <submittedName>
        <fullName evidence="7">RING-type domain-containing protein</fullName>
    </submittedName>
</protein>
<reference evidence="5 6" key="2">
    <citation type="submission" date="2018-11" db="EMBL/GenBank/DDBJ databases">
        <authorList>
            <consortium name="Pathogen Informatics"/>
        </authorList>
    </citation>
    <scope>NUCLEOTIDE SEQUENCE [LARGE SCALE GENOMIC DNA]</scope>
</reference>
<gene>
    <name evidence="5" type="ORF">ASIM_LOCUS9868</name>
</gene>
<name>A0A0M3JR10_ANISI</name>
<evidence type="ECO:0000313" key="7">
    <source>
        <dbReference type="WBParaSite" id="ASIM_0001013701-mRNA-1"/>
    </source>
</evidence>
<keyword evidence="1 3" id="KW-0479">Metal-binding</keyword>
<dbReference type="Proteomes" id="UP000267096">
    <property type="component" value="Unassembled WGS sequence"/>
</dbReference>
<proteinExistence type="predicted"/>
<dbReference type="EMBL" id="UYRR01030974">
    <property type="protein sequence ID" value="VDK41937.1"/>
    <property type="molecule type" value="Genomic_DNA"/>
</dbReference>
<evidence type="ECO:0000256" key="1">
    <source>
        <dbReference type="ARBA" id="ARBA00022771"/>
    </source>
</evidence>